<reference evidence="14 15" key="1">
    <citation type="submission" date="2018-08" db="EMBL/GenBank/DDBJ databases">
        <title>Chitinophaga sp. K20C18050901, a novel bacterium isolated from forest soil.</title>
        <authorList>
            <person name="Wang C."/>
        </authorList>
    </citation>
    <scope>NUCLEOTIDE SEQUENCE [LARGE SCALE GENOMIC DNA]</scope>
    <source>
        <strain evidence="14 15">K20C18050901</strain>
    </source>
</reference>
<evidence type="ECO:0000256" key="4">
    <source>
        <dbReference type="ARBA" id="ARBA00020367"/>
    </source>
</evidence>
<accession>A0A3E1NVY3</accession>
<dbReference type="GO" id="GO:0004637">
    <property type="term" value="F:phosphoribosylamine-glycine ligase activity"/>
    <property type="evidence" value="ECO:0007669"/>
    <property type="project" value="TreeGrafter"/>
</dbReference>
<dbReference type="InterPro" id="IPR004733">
    <property type="entry name" value="PurM_cligase"/>
</dbReference>
<feature type="domain" description="PurM-like C-terminal" evidence="13">
    <location>
        <begin position="179"/>
        <end position="382"/>
    </location>
</feature>
<dbReference type="Gene3D" id="3.90.650.10">
    <property type="entry name" value="PurM-like C-terminal domain"/>
    <property type="match status" value="1"/>
</dbReference>
<evidence type="ECO:0000256" key="9">
    <source>
        <dbReference type="ARBA" id="ARBA00032931"/>
    </source>
</evidence>
<evidence type="ECO:0000259" key="12">
    <source>
        <dbReference type="Pfam" id="PF00586"/>
    </source>
</evidence>
<dbReference type="InterPro" id="IPR036921">
    <property type="entry name" value="PurM-like_N_sf"/>
</dbReference>
<dbReference type="EMBL" id="QTJV01000010">
    <property type="protein sequence ID" value="RFM32066.1"/>
    <property type="molecule type" value="Genomic_DNA"/>
</dbReference>
<evidence type="ECO:0000256" key="5">
    <source>
        <dbReference type="ARBA" id="ARBA00022598"/>
    </source>
</evidence>
<protein>
    <recommendedName>
        <fullName evidence="4">Phosphoribosylformylglycinamidine cyclo-ligase</fullName>
        <ecNumber evidence="3">6.3.3.1</ecNumber>
    </recommendedName>
    <alternativeName>
        <fullName evidence="9">AIR synthase</fullName>
    </alternativeName>
    <alternativeName>
        <fullName evidence="10">AIRS</fullName>
    </alternativeName>
    <alternativeName>
        <fullName evidence="8">Phosphoribosyl-aminoimidazole synthetase</fullName>
    </alternativeName>
</protein>
<dbReference type="Proteomes" id="UP000261174">
    <property type="component" value="Unassembled WGS sequence"/>
</dbReference>
<evidence type="ECO:0000313" key="15">
    <source>
        <dbReference type="Proteomes" id="UP000261174"/>
    </source>
</evidence>
<dbReference type="AlphaFoldDB" id="A0A3E1NVY3"/>
<dbReference type="UniPathway" id="UPA00074">
    <property type="reaction ID" value="UER00129"/>
</dbReference>
<dbReference type="InterPro" id="IPR036676">
    <property type="entry name" value="PurM-like_C_sf"/>
</dbReference>
<dbReference type="SUPFAM" id="SSF56042">
    <property type="entry name" value="PurM C-terminal domain-like"/>
    <property type="match status" value="1"/>
</dbReference>
<dbReference type="EC" id="6.3.3.1" evidence="3"/>
<keyword evidence="6" id="KW-0547">Nucleotide-binding</keyword>
<feature type="domain" description="PurM-like N-terminal" evidence="12">
    <location>
        <begin position="47"/>
        <end position="166"/>
    </location>
</feature>
<dbReference type="SUPFAM" id="SSF55326">
    <property type="entry name" value="PurM N-terminal domain-like"/>
    <property type="match status" value="1"/>
</dbReference>
<evidence type="ECO:0000256" key="3">
    <source>
        <dbReference type="ARBA" id="ARBA00013047"/>
    </source>
</evidence>
<dbReference type="PANTHER" id="PTHR10520">
    <property type="entry name" value="TRIFUNCTIONAL PURINE BIOSYNTHETIC PROTEIN ADENOSINE-3-RELATED"/>
    <property type="match status" value="1"/>
</dbReference>
<name>A0A3E1NVY3_9BACT</name>
<evidence type="ECO:0000256" key="11">
    <source>
        <dbReference type="ARBA" id="ARBA00049057"/>
    </source>
</evidence>
<evidence type="ECO:0000256" key="8">
    <source>
        <dbReference type="ARBA" id="ARBA00031908"/>
    </source>
</evidence>
<comment type="pathway">
    <text evidence="1">Purine metabolism; IMP biosynthesis via de novo pathway; 5-amino-1-(5-phospho-D-ribosyl)imidazole from N(2)-formyl-N(1)-(5-phospho-D-ribosyl)glycinamide: step 2/2.</text>
</comment>
<evidence type="ECO:0000259" key="13">
    <source>
        <dbReference type="Pfam" id="PF02769"/>
    </source>
</evidence>
<dbReference type="GO" id="GO:0046084">
    <property type="term" value="P:adenine biosynthetic process"/>
    <property type="evidence" value="ECO:0007669"/>
    <property type="project" value="TreeGrafter"/>
</dbReference>
<dbReference type="GO" id="GO:0005829">
    <property type="term" value="C:cytosol"/>
    <property type="evidence" value="ECO:0007669"/>
    <property type="project" value="TreeGrafter"/>
</dbReference>
<comment type="similarity">
    <text evidence="2">Belongs to the AIR synthase family.</text>
</comment>
<dbReference type="GO" id="GO:0004641">
    <property type="term" value="F:phosphoribosylformylglycinamidine cyclo-ligase activity"/>
    <property type="evidence" value="ECO:0007669"/>
    <property type="project" value="UniProtKB-EC"/>
</dbReference>
<sequence length="392" mass="42777">MDQNIYAQRGVSAGKEDVHNAIKHIDKGLFPKAFCKIVPDIIGGQADYCNIMHADGAGTKSSLAYTYWKETGDLSVWKGIAQDAIIMNIDDLLCVGATENILLSSTIGRNKQLIPGEVIAAIINGTEEILEELRGHGISIFSTGGETADVGDLVRTIIVDSTVTCRMKREEVISNHTIQAGDVIVGLASYGQASYETSYNGGMGSNGLTSARHDVFNKQVAEKYPESYDPGIPYNLVFSGKKALTDKVAVPGFGNIDAGKLVLSPTRTYAPVIRKVLEGYRSRIHGLVHCSGGAQTKVLHFVDNVHVIKDNLFPIPPLFSLIQEQSGTGWKEMYQVFNMGHRMELYVPEAIAADIIKISESFKIEAKIVGRVEAAEKKQVTVRSEKGEFIYH</sequence>
<dbReference type="Pfam" id="PF00586">
    <property type="entry name" value="AIRS"/>
    <property type="match status" value="1"/>
</dbReference>
<evidence type="ECO:0000256" key="1">
    <source>
        <dbReference type="ARBA" id="ARBA00004686"/>
    </source>
</evidence>
<dbReference type="Gene3D" id="3.30.1330.10">
    <property type="entry name" value="PurM-like, N-terminal domain"/>
    <property type="match status" value="1"/>
</dbReference>
<dbReference type="RefSeq" id="WP_116856154.1">
    <property type="nucleotide sequence ID" value="NZ_QTJV01000010.1"/>
</dbReference>
<proteinExistence type="inferred from homology"/>
<keyword evidence="15" id="KW-1185">Reference proteome</keyword>
<dbReference type="Pfam" id="PF02769">
    <property type="entry name" value="AIRS_C"/>
    <property type="match status" value="1"/>
</dbReference>
<comment type="catalytic activity">
    <reaction evidence="11">
        <text>2-formamido-N(1)-(5-O-phospho-beta-D-ribosyl)acetamidine + ATP = 5-amino-1-(5-phospho-beta-D-ribosyl)imidazole + ADP + phosphate + H(+)</text>
        <dbReference type="Rhea" id="RHEA:23032"/>
        <dbReference type="ChEBI" id="CHEBI:15378"/>
        <dbReference type="ChEBI" id="CHEBI:30616"/>
        <dbReference type="ChEBI" id="CHEBI:43474"/>
        <dbReference type="ChEBI" id="CHEBI:137981"/>
        <dbReference type="ChEBI" id="CHEBI:147287"/>
        <dbReference type="ChEBI" id="CHEBI:456216"/>
        <dbReference type="EC" id="6.3.3.1"/>
    </reaction>
</comment>
<dbReference type="InterPro" id="IPR016188">
    <property type="entry name" value="PurM-like_N"/>
</dbReference>
<dbReference type="PANTHER" id="PTHR10520:SF12">
    <property type="entry name" value="TRIFUNCTIONAL PURINE BIOSYNTHETIC PROTEIN ADENOSINE-3"/>
    <property type="match status" value="1"/>
</dbReference>
<dbReference type="InterPro" id="IPR010918">
    <property type="entry name" value="PurM-like_C_dom"/>
</dbReference>
<comment type="caution">
    <text evidence="14">The sequence shown here is derived from an EMBL/GenBank/DDBJ whole genome shotgun (WGS) entry which is preliminary data.</text>
</comment>
<gene>
    <name evidence="14" type="ORF">DXN04_25095</name>
</gene>
<evidence type="ECO:0000256" key="6">
    <source>
        <dbReference type="ARBA" id="ARBA00022741"/>
    </source>
</evidence>
<organism evidence="14 15">
    <name type="scientific">Chitinophaga silvisoli</name>
    <dbReference type="NCBI Taxonomy" id="2291814"/>
    <lineage>
        <taxon>Bacteria</taxon>
        <taxon>Pseudomonadati</taxon>
        <taxon>Bacteroidota</taxon>
        <taxon>Chitinophagia</taxon>
        <taxon>Chitinophagales</taxon>
        <taxon>Chitinophagaceae</taxon>
        <taxon>Chitinophaga</taxon>
    </lineage>
</organism>
<dbReference type="GO" id="GO:0006189">
    <property type="term" value="P:'de novo' IMP biosynthetic process"/>
    <property type="evidence" value="ECO:0007669"/>
    <property type="project" value="UniProtKB-UniPathway"/>
</dbReference>
<evidence type="ECO:0000256" key="2">
    <source>
        <dbReference type="ARBA" id="ARBA00010280"/>
    </source>
</evidence>
<keyword evidence="7" id="KW-0067">ATP-binding</keyword>
<evidence type="ECO:0000256" key="10">
    <source>
        <dbReference type="ARBA" id="ARBA00033093"/>
    </source>
</evidence>
<keyword evidence="5 14" id="KW-0436">Ligase</keyword>
<evidence type="ECO:0000313" key="14">
    <source>
        <dbReference type="EMBL" id="RFM32066.1"/>
    </source>
</evidence>
<dbReference type="OrthoDB" id="9802507at2"/>
<dbReference type="GO" id="GO:0005524">
    <property type="term" value="F:ATP binding"/>
    <property type="evidence" value="ECO:0007669"/>
    <property type="project" value="UniProtKB-KW"/>
</dbReference>
<evidence type="ECO:0000256" key="7">
    <source>
        <dbReference type="ARBA" id="ARBA00022840"/>
    </source>
</evidence>